<dbReference type="RefSeq" id="XP_014143532.1">
    <property type="nucleotide sequence ID" value="XM_014288057.1"/>
</dbReference>
<protein>
    <submittedName>
        <fullName evidence="1">Uncharacterized protein</fullName>
    </submittedName>
</protein>
<dbReference type="GeneID" id="25918361"/>
<evidence type="ECO:0000313" key="2">
    <source>
        <dbReference type="Proteomes" id="UP000054560"/>
    </source>
</evidence>
<dbReference type="AlphaFoldDB" id="A0A0L0EYT0"/>
<feature type="non-terminal residue" evidence="1">
    <location>
        <position position="1"/>
    </location>
</feature>
<keyword evidence="2" id="KW-1185">Reference proteome</keyword>
<proteinExistence type="predicted"/>
<name>A0A0L0EYT0_9EUKA</name>
<organism evidence="1 2">
    <name type="scientific">Sphaeroforma arctica JP610</name>
    <dbReference type="NCBI Taxonomy" id="667725"/>
    <lineage>
        <taxon>Eukaryota</taxon>
        <taxon>Ichthyosporea</taxon>
        <taxon>Ichthyophonida</taxon>
        <taxon>Sphaeroforma</taxon>
    </lineage>
</organism>
<dbReference type="Proteomes" id="UP000054560">
    <property type="component" value="Unassembled WGS sequence"/>
</dbReference>
<accession>A0A0L0EYT0</accession>
<dbReference type="EMBL" id="KQ254039">
    <property type="protein sequence ID" value="KNC69630.1"/>
    <property type="molecule type" value="Genomic_DNA"/>
</dbReference>
<sequence length="69" mass="7820">FAKFFNAVTSLTLAGFFTGEDKFSLAAVKILEQFFETKYKPKDLVLAMYGDEKNVEDLHTYETFVLGAI</sequence>
<reference evidence="1 2" key="1">
    <citation type="submission" date="2011-02" db="EMBL/GenBank/DDBJ databases">
        <title>The Genome Sequence of Sphaeroforma arctica JP610.</title>
        <authorList>
            <consortium name="The Broad Institute Genome Sequencing Platform"/>
            <person name="Russ C."/>
            <person name="Cuomo C."/>
            <person name="Young S.K."/>
            <person name="Zeng Q."/>
            <person name="Gargeya S."/>
            <person name="Alvarado L."/>
            <person name="Berlin A."/>
            <person name="Chapman S.B."/>
            <person name="Chen Z."/>
            <person name="Freedman E."/>
            <person name="Gellesch M."/>
            <person name="Goldberg J."/>
            <person name="Griggs A."/>
            <person name="Gujja S."/>
            <person name="Heilman E."/>
            <person name="Heiman D."/>
            <person name="Howarth C."/>
            <person name="Mehta T."/>
            <person name="Neiman D."/>
            <person name="Pearson M."/>
            <person name="Roberts A."/>
            <person name="Saif S."/>
            <person name="Shea T."/>
            <person name="Shenoy N."/>
            <person name="Sisk P."/>
            <person name="Stolte C."/>
            <person name="Sykes S."/>
            <person name="White J."/>
            <person name="Yandava C."/>
            <person name="Burger G."/>
            <person name="Gray M.W."/>
            <person name="Holland P.W.H."/>
            <person name="King N."/>
            <person name="Lang F.B.F."/>
            <person name="Roger A.J."/>
            <person name="Ruiz-Trillo I."/>
            <person name="Haas B."/>
            <person name="Nusbaum C."/>
            <person name="Birren B."/>
        </authorList>
    </citation>
    <scope>NUCLEOTIDE SEQUENCE [LARGE SCALE GENOMIC DNA]</scope>
    <source>
        <strain evidence="1 2">JP610</strain>
    </source>
</reference>
<gene>
    <name evidence="1" type="ORF">SARC_17857</name>
</gene>
<feature type="non-terminal residue" evidence="1">
    <location>
        <position position="69"/>
    </location>
</feature>
<evidence type="ECO:0000313" key="1">
    <source>
        <dbReference type="EMBL" id="KNC69630.1"/>
    </source>
</evidence>